<reference evidence="1 2" key="1">
    <citation type="journal article" date="2023" name="Commun. Biol.">
        <title>Genome analysis of Parmales, the sister group of diatoms, reveals the evolutionary specialization of diatoms from phago-mixotrophs to photoautotrophs.</title>
        <authorList>
            <person name="Ban H."/>
            <person name="Sato S."/>
            <person name="Yoshikawa S."/>
            <person name="Yamada K."/>
            <person name="Nakamura Y."/>
            <person name="Ichinomiya M."/>
            <person name="Sato N."/>
            <person name="Blanc-Mathieu R."/>
            <person name="Endo H."/>
            <person name="Kuwata A."/>
            <person name="Ogata H."/>
        </authorList>
    </citation>
    <scope>NUCLEOTIDE SEQUENCE [LARGE SCALE GENOMIC DNA]</scope>
</reference>
<dbReference type="EMBL" id="BRYB01002114">
    <property type="protein sequence ID" value="GMI39888.1"/>
    <property type="molecule type" value="Genomic_DNA"/>
</dbReference>
<evidence type="ECO:0000313" key="2">
    <source>
        <dbReference type="Proteomes" id="UP001165060"/>
    </source>
</evidence>
<evidence type="ECO:0000313" key="1">
    <source>
        <dbReference type="EMBL" id="GMI39888.1"/>
    </source>
</evidence>
<organism evidence="1 2">
    <name type="scientific">Tetraparma gracilis</name>
    <dbReference type="NCBI Taxonomy" id="2962635"/>
    <lineage>
        <taxon>Eukaryota</taxon>
        <taxon>Sar</taxon>
        <taxon>Stramenopiles</taxon>
        <taxon>Ochrophyta</taxon>
        <taxon>Bolidophyceae</taxon>
        <taxon>Parmales</taxon>
        <taxon>Triparmaceae</taxon>
        <taxon>Tetraparma</taxon>
    </lineage>
</organism>
<sequence>MTSLPLSLSSSASSSRLSALTSPGFAARWEADPGTKSPWVALGLPSGLRFEALSRVVIDFHWAYADDYKIYLSSSLSPSSPPALLHDSSVFVHNAQLSASYDFAARVVTHDVRLVEGGALAGKDPGFDTLTLRMLRGATPDPVSIWCIRLWGGVAEQGVQHQV</sequence>
<dbReference type="Proteomes" id="UP001165060">
    <property type="component" value="Unassembled WGS sequence"/>
</dbReference>
<protein>
    <submittedName>
        <fullName evidence="1">Uncharacterized protein</fullName>
    </submittedName>
</protein>
<keyword evidence="2" id="KW-1185">Reference proteome</keyword>
<comment type="caution">
    <text evidence="1">The sequence shown here is derived from an EMBL/GenBank/DDBJ whole genome shotgun (WGS) entry which is preliminary data.</text>
</comment>
<gene>
    <name evidence="1" type="ORF">TeGR_g5143</name>
</gene>
<proteinExistence type="predicted"/>
<name>A0ABQ6N451_9STRA</name>
<accession>A0ABQ6N451</accession>